<proteinExistence type="predicted"/>
<gene>
    <name evidence="2" type="ORF">ENI32_07470</name>
</gene>
<comment type="caution">
    <text evidence="2">The sequence shown here is derived from an EMBL/GenBank/DDBJ whole genome shotgun (WGS) entry which is preliminary data.</text>
</comment>
<feature type="transmembrane region" description="Helical" evidence="1">
    <location>
        <begin position="57"/>
        <end position="80"/>
    </location>
</feature>
<keyword evidence="1" id="KW-1133">Transmembrane helix</keyword>
<dbReference type="AlphaFoldDB" id="A0A7J2S4J8"/>
<sequence>MERGENEYESCLSHKILFISGILSFGLLDGLTAAIMINEKGVMSELNPFLREIVISYGAATLLIFKITVCFMILSVPLLVQYISKESMYWTINGFYGVFTVAGILAAMDNWIFMKIGDPFIDPRLVSGVTFLMLLMAINLGNMMDYRRNHANGYYCRSRITDKEWERMKKEMNYPD</sequence>
<dbReference type="Proteomes" id="UP000885936">
    <property type="component" value="Unassembled WGS sequence"/>
</dbReference>
<reference evidence="2" key="1">
    <citation type="journal article" date="2020" name="mSystems">
        <title>Genome- and Community-Level Interaction Insights into Carbon Utilization and Element Cycling Functions of Hydrothermarchaeota in Hydrothermal Sediment.</title>
        <authorList>
            <person name="Zhou Z."/>
            <person name="Liu Y."/>
            <person name="Xu W."/>
            <person name="Pan J."/>
            <person name="Luo Z.H."/>
            <person name="Li M."/>
        </authorList>
    </citation>
    <scope>NUCLEOTIDE SEQUENCE [LARGE SCALE GENOMIC DNA]</scope>
    <source>
        <strain evidence="2">HyVt-386</strain>
    </source>
</reference>
<accession>A0A7J2S4J8</accession>
<feature type="transmembrane region" description="Helical" evidence="1">
    <location>
        <begin position="92"/>
        <end position="113"/>
    </location>
</feature>
<evidence type="ECO:0000256" key="1">
    <source>
        <dbReference type="SAM" id="Phobius"/>
    </source>
</evidence>
<keyword evidence="1" id="KW-0812">Transmembrane</keyword>
<evidence type="ECO:0000313" key="2">
    <source>
        <dbReference type="EMBL" id="HEC57694.1"/>
    </source>
</evidence>
<protein>
    <recommendedName>
        <fullName evidence="3">DUF5658 domain-containing protein</fullName>
    </recommendedName>
</protein>
<feature type="transmembrane region" description="Helical" evidence="1">
    <location>
        <begin position="16"/>
        <end position="37"/>
    </location>
</feature>
<feature type="transmembrane region" description="Helical" evidence="1">
    <location>
        <begin position="125"/>
        <end position="142"/>
    </location>
</feature>
<keyword evidence="1" id="KW-0472">Membrane</keyword>
<evidence type="ECO:0008006" key="3">
    <source>
        <dbReference type="Google" id="ProtNLM"/>
    </source>
</evidence>
<name>A0A7J2S4J8_9EURY</name>
<organism evidence="2">
    <name type="scientific">Candidatus Syntropharchaeum butanivorans</name>
    <dbReference type="NCBI Taxonomy" id="1839936"/>
    <lineage>
        <taxon>Archaea</taxon>
        <taxon>Methanobacteriati</taxon>
        <taxon>Methanobacteriota</taxon>
        <taxon>Stenosarchaea group</taxon>
        <taxon>Methanomicrobia</taxon>
        <taxon>Methanosarcinales</taxon>
        <taxon>ANME-2 cluster</taxon>
        <taxon>Candidatus Syntropharchaeum</taxon>
    </lineage>
</organism>
<dbReference type="EMBL" id="DRIE01000122">
    <property type="protein sequence ID" value="HEC57694.1"/>
    <property type="molecule type" value="Genomic_DNA"/>
</dbReference>